<dbReference type="AlphaFoldDB" id="A0A0G0Q755"/>
<sequence>MIGEITEKLNRFLVRNEVFQTEPDVVYFCVEARKLLSRLSEVDRNKFALLKFYCDWALHTEKTQQLDVIEDILIEMETDVTEAGLKFVSMNYLKPNLSEFLDVVGLENFANKDDTWINFSYFLSRVLNEQPILTNTSTKSHVKSIRFKYGHKYKLIFLTVEIRDQKGTQWANFGDGKFIRLQETLGKH</sequence>
<evidence type="ECO:0000313" key="1">
    <source>
        <dbReference type="EMBL" id="KKR06255.1"/>
    </source>
</evidence>
<proteinExistence type="predicted"/>
<comment type="caution">
    <text evidence="1">The sequence shown here is derived from an EMBL/GenBank/DDBJ whole genome shotgun (WGS) entry which is preliminary data.</text>
</comment>
<dbReference type="EMBL" id="LBWK01000001">
    <property type="protein sequence ID" value="KKR06255.1"/>
    <property type="molecule type" value="Genomic_DNA"/>
</dbReference>
<reference evidence="1 2" key="1">
    <citation type="journal article" date="2015" name="Nature">
        <title>rRNA introns, odd ribosomes, and small enigmatic genomes across a large radiation of phyla.</title>
        <authorList>
            <person name="Brown C.T."/>
            <person name="Hug L.A."/>
            <person name="Thomas B.C."/>
            <person name="Sharon I."/>
            <person name="Castelle C.J."/>
            <person name="Singh A."/>
            <person name="Wilkins M.J."/>
            <person name="Williams K.H."/>
            <person name="Banfield J.F."/>
        </authorList>
    </citation>
    <scope>NUCLEOTIDE SEQUENCE [LARGE SCALE GENOMIC DNA]</scope>
</reference>
<dbReference type="Proteomes" id="UP000034799">
    <property type="component" value="Unassembled WGS sequence"/>
</dbReference>
<evidence type="ECO:0000313" key="2">
    <source>
        <dbReference type="Proteomes" id="UP000034799"/>
    </source>
</evidence>
<gene>
    <name evidence="1" type="ORF">UT34_C0001G0295</name>
</gene>
<name>A0A0G0Q755_9BACT</name>
<dbReference type="STRING" id="1619100.UT34_C0001G0295"/>
<protein>
    <submittedName>
        <fullName evidence="1">Uncharacterized protein</fullName>
    </submittedName>
</protein>
<organism evidence="1 2">
    <name type="scientific">candidate division WS6 bacterium GW2011_GWF2_39_15</name>
    <dbReference type="NCBI Taxonomy" id="1619100"/>
    <lineage>
        <taxon>Bacteria</taxon>
        <taxon>Candidatus Dojkabacteria</taxon>
    </lineage>
</organism>
<accession>A0A0G0Q755</accession>